<keyword evidence="3" id="KW-1185">Reference proteome</keyword>
<protein>
    <submittedName>
        <fullName evidence="2">Alpha/beta fold hydrolase</fullName>
    </submittedName>
</protein>
<dbReference type="PANTHER" id="PTHR43798">
    <property type="entry name" value="MONOACYLGLYCEROL LIPASE"/>
    <property type="match status" value="1"/>
</dbReference>
<evidence type="ECO:0000259" key="1">
    <source>
        <dbReference type="Pfam" id="PF00561"/>
    </source>
</evidence>
<feature type="domain" description="AB hydrolase-1" evidence="1">
    <location>
        <begin position="16"/>
        <end position="245"/>
    </location>
</feature>
<evidence type="ECO:0000313" key="2">
    <source>
        <dbReference type="EMBL" id="MBE2999491.1"/>
    </source>
</evidence>
<organism evidence="2 3">
    <name type="scientific">Nocardiopsis coralli</name>
    <dbReference type="NCBI Taxonomy" id="2772213"/>
    <lineage>
        <taxon>Bacteria</taxon>
        <taxon>Bacillati</taxon>
        <taxon>Actinomycetota</taxon>
        <taxon>Actinomycetes</taxon>
        <taxon>Streptosporangiales</taxon>
        <taxon>Nocardiopsidaceae</taxon>
        <taxon>Nocardiopsis</taxon>
    </lineage>
</organism>
<reference evidence="2 3" key="1">
    <citation type="submission" date="2020-09" db="EMBL/GenBank/DDBJ databases">
        <title>Diversity and distribution of actinomycetes associated with coral in the coast of Hainan.</title>
        <authorList>
            <person name="Li F."/>
        </authorList>
    </citation>
    <scope>NUCLEOTIDE SEQUENCE [LARGE SCALE GENOMIC DNA]</scope>
    <source>
        <strain evidence="2 3">HNM0947</strain>
    </source>
</reference>
<dbReference type="PRINTS" id="PR00412">
    <property type="entry name" value="EPOXHYDRLASE"/>
</dbReference>
<dbReference type="InterPro" id="IPR000639">
    <property type="entry name" value="Epox_hydrolase-like"/>
</dbReference>
<proteinExistence type="predicted"/>
<gene>
    <name evidence="2" type="ORF">IDM40_12350</name>
</gene>
<dbReference type="InterPro" id="IPR050266">
    <property type="entry name" value="AB_hydrolase_sf"/>
</dbReference>
<dbReference type="Proteomes" id="UP000806528">
    <property type="component" value="Unassembled WGS sequence"/>
</dbReference>
<evidence type="ECO:0000313" key="3">
    <source>
        <dbReference type="Proteomes" id="UP000806528"/>
    </source>
</evidence>
<dbReference type="PRINTS" id="PR00111">
    <property type="entry name" value="ABHYDROLASE"/>
</dbReference>
<name>A0ABR9P6P2_9ACTN</name>
<dbReference type="InterPro" id="IPR029058">
    <property type="entry name" value="AB_hydrolase_fold"/>
</dbReference>
<comment type="caution">
    <text evidence="2">The sequence shown here is derived from an EMBL/GenBank/DDBJ whole genome shotgun (WGS) entry which is preliminary data.</text>
</comment>
<dbReference type="EMBL" id="JADBGI010000009">
    <property type="protein sequence ID" value="MBE2999491.1"/>
    <property type="molecule type" value="Genomic_DNA"/>
</dbReference>
<dbReference type="InterPro" id="IPR000073">
    <property type="entry name" value="AB_hydrolase_1"/>
</dbReference>
<dbReference type="Pfam" id="PF00561">
    <property type="entry name" value="Abhydrolase_1"/>
    <property type="match status" value="1"/>
</dbReference>
<dbReference type="SUPFAM" id="SSF53474">
    <property type="entry name" value="alpha/beta-Hydrolases"/>
    <property type="match status" value="1"/>
</dbReference>
<dbReference type="PANTHER" id="PTHR43798:SF29">
    <property type="entry name" value="AB HYDROLASE-1 DOMAIN-CONTAINING PROTEIN"/>
    <property type="match status" value="1"/>
</dbReference>
<keyword evidence="2" id="KW-0378">Hydrolase</keyword>
<dbReference type="GO" id="GO:0016787">
    <property type="term" value="F:hydrolase activity"/>
    <property type="evidence" value="ECO:0007669"/>
    <property type="project" value="UniProtKB-KW"/>
</dbReference>
<accession>A0ABR9P6P2</accession>
<sequence length="265" mass="29108">MRDIDVRYADHGSGHPVLLLHGHPFDHTLWHPQIHTLADHGFRAIAPDLRGYGHSTVVEGTTCLDTFARDLCALLDHLQIPATSVVGTSMGGQIALELYRLFPDRIDSLTLVATDPRPESPQGHQRRHELADRLAREGMQGYADEMIVGMMSADNVRTMAHTAARVHTMMCQAPPQGAAAALRGRARRPDHLGLLRHISAPALLVVGDQDAFTPPDLTEAMHLKIADSVVARIDGAGHTPNLERPEAFDRALLSFLERVRADLRP</sequence>
<dbReference type="Gene3D" id="3.40.50.1820">
    <property type="entry name" value="alpha/beta hydrolase"/>
    <property type="match status" value="1"/>
</dbReference>